<reference evidence="2" key="1">
    <citation type="submission" date="2013-12" db="EMBL/GenBank/DDBJ databases">
        <title>The Genome Sequence of Aphanomyces invadans NJM9701.</title>
        <authorList>
            <consortium name="The Broad Institute Genomics Platform"/>
            <person name="Russ C."/>
            <person name="Tyler B."/>
            <person name="van West P."/>
            <person name="Dieguez-Uribeondo J."/>
            <person name="Young S.K."/>
            <person name="Zeng Q."/>
            <person name="Gargeya S."/>
            <person name="Fitzgerald M."/>
            <person name="Abouelleil A."/>
            <person name="Alvarado L."/>
            <person name="Chapman S.B."/>
            <person name="Gainer-Dewar J."/>
            <person name="Goldberg J."/>
            <person name="Griggs A."/>
            <person name="Gujja S."/>
            <person name="Hansen M."/>
            <person name="Howarth C."/>
            <person name="Imamovic A."/>
            <person name="Ireland A."/>
            <person name="Larimer J."/>
            <person name="McCowan C."/>
            <person name="Murphy C."/>
            <person name="Pearson M."/>
            <person name="Poon T.W."/>
            <person name="Priest M."/>
            <person name="Roberts A."/>
            <person name="Saif S."/>
            <person name="Shea T."/>
            <person name="Sykes S."/>
            <person name="Wortman J."/>
            <person name="Nusbaum C."/>
            <person name="Birren B."/>
        </authorList>
    </citation>
    <scope>NUCLEOTIDE SEQUENCE [LARGE SCALE GENOMIC DNA]</scope>
    <source>
        <strain evidence="2">NJM9701</strain>
    </source>
</reference>
<dbReference type="RefSeq" id="XP_008871658.1">
    <property type="nucleotide sequence ID" value="XM_008873436.1"/>
</dbReference>
<evidence type="ECO:0000313" key="2">
    <source>
        <dbReference type="EMBL" id="ETV99882.1"/>
    </source>
</evidence>
<proteinExistence type="predicted"/>
<dbReference type="VEuPathDB" id="FungiDB:H310_07917"/>
<dbReference type="GeneID" id="20084967"/>
<sequence length="479" mass="53181">MQSVDEVAPAALAASSPTSPSVDAFTTGGTGPCGDEKSFEMDLVSRLRLLLQREAAATSPLKQAQQQRRAEWHPLVQQLKKCLGQSQHPPPPVYPLGFDKSQRNPPKVSAVAWKSTLQRFESAKARTQSKLASKRASLEDEATKELSFRPQIDAKSQRMAAQFPSFHERQRNTVAWRDNHVAAEREQRRLKEAQALRPVPDIKTPCLCGQGGLSSSSTSSPHHEPEHTVACTRFMEICASTNKSFKIQKKTHAMRRSVDDMLAYGDTKYIRQVERSVALRAVEDAEATFSPRINPQSKKIYKAMVQSGRTGKEAKVSAPPPVDFTFQPAINRKSKEIAAKLDKGQPNSVFDRLDREADERLFKLMQSQIQSVDASVRHADLVKVGRNDVQIKSLLHQYPDCPMSPTRAPPPKTVIDVDVVGLSSVAFIMANFTNGQALFLPRDGNNKLAVEQRRKSSFQASVDGSNMRRRSQTSPMPST</sequence>
<dbReference type="eggNOG" id="ENOG502S56Z">
    <property type="taxonomic scope" value="Eukaryota"/>
</dbReference>
<name>A0A024U2R2_9STRA</name>
<protein>
    <submittedName>
        <fullName evidence="2">Uncharacterized protein</fullName>
    </submittedName>
</protein>
<dbReference type="EMBL" id="KI913966">
    <property type="protein sequence ID" value="ETV99882.1"/>
    <property type="molecule type" value="Genomic_DNA"/>
</dbReference>
<gene>
    <name evidence="2" type="ORF">H310_07917</name>
</gene>
<dbReference type="AlphaFoldDB" id="A0A024U2R2"/>
<feature type="compositionally biased region" description="Low complexity" evidence="1">
    <location>
        <begin position="1"/>
        <end position="22"/>
    </location>
</feature>
<accession>A0A024U2R2</accession>
<feature type="region of interest" description="Disordered" evidence="1">
    <location>
        <begin position="453"/>
        <end position="479"/>
    </location>
</feature>
<evidence type="ECO:0000256" key="1">
    <source>
        <dbReference type="SAM" id="MobiDB-lite"/>
    </source>
</evidence>
<dbReference type="OrthoDB" id="77581at2759"/>
<organism evidence="2">
    <name type="scientific">Aphanomyces invadans</name>
    <dbReference type="NCBI Taxonomy" id="157072"/>
    <lineage>
        <taxon>Eukaryota</taxon>
        <taxon>Sar</taxon>
        <taxon>Stramenopiles</taxon>
        <taxon>Oomycota</taxon>
        <taxon>Saprolegniomycetes</taxon>
        <taxon>Saprolegniales</taxon>
        <taxon>Verrucalvaceae</taxon>
        <taxon>Aphanomyces</taxon>
    </lineage>
</organism>
<feature type="region of interest" description="Disordered" evidence="1">
    <location>
        <begin position="1"/>
        <end position="36"/>
    </location>
</feature>